<keyword evidence="3" id="KW-1185">Reference proteome</keyword>
<dbReference type="Proteomes" id="UP000184088">
    <property type="component" value="Unassembled WGS sequence"/>
</dbReference>
<evidence type="ECO:0000313" key="3">
    <source>
        <dbReference type="Proteomes" id="UP000184088"/>
    </source>
</evidence>
<evidence type="ECO:0000256" key="1">
    <source>
        <dbReference type="SAM" id="Phobius"/>
    </source>
</evidence>
<evidence type="ECO:0008006" key="4">
    <source>
        <dbReference type="Google" id="ProtNLM"/>
    </source>
</evidence>
<reference evidence="2 3" key="1">
    <citation type="submission" date="2016-11" db="EMBL/GenBank/DDBJ databases">
        <authorList>
            <person name="Jaros S."/>
            <person name="Januszkiewicz K."/>
            <person name="Wedrychowicz H."/>
        </authorList>
    </citation>
    <scope>NUCLEOTIDE SEQUENCE [LARGE SCALE GENOMIC DNA]</scope>
    <source>
        <strain evidence="2 3">DSM 17918</strain>
    </source>
</reference>
<gene>
    <name evidence="2" type="ORF">SAMN02746089_02732</name>
</gene>
<keyword evidence="1" id="KW-0812">Transmembrane</keyword>
<dbReference type="AlphaFoldDB" id="A0A1M5FE67"/>
<keyword evidence="1" id="KW-1133">Transmembrane helix</keyword>
<protein>
    <recommendedName>
        <fullName evidence="4">Cation/H+ exchanger domain-containing protein</fullName>
    </recommendedName>
</protein>
<feature type="transmembrane region" description="Helical" evidence="1">
    <location>
        <begin position="20"/>
        <end position="38"/>
    </location>
</feature>
<keyword evidence="1" id="KW-0472">Membrane</keyword>
<dbReference type="EMBL" id="FQVH01000061">
    <property type="protein sequence ID" value="SHF89432.1"/>
    <property type="molecule type" value="Genomic_DNA"/>
</dbReference>
<organism evidence="2 3">
    <name type="scientific">Caldanaerobius fijiensis DSM 17918</name>
    <dbReference type="NCBI Taxonomy" id="1121256"/>
    <lineage>
        <taxon>Bacteria</taxon>
        <taxon>Bacillati</taxon>
        <taxon>Bacillota</taxon>
        <taxon>Clostridia</taxon>
        <taxon>Thermoanaerobacterales</taxon>
        <taxon>Thermoanaerobacteraceae</taxon>
        <taxon>Caldanaerobius</taxon>
    </lineage>
</organism>
<evidence type="ECO:0000313" key="2">
    <source>
        <dbReference type="EMBL" id="SHF89432.1"/>
    </source>
</evidence>
<sequence>MISYMEALRVGIGMVSRGEVAMVLITTMITPVLLKMVYSSEILE</sequence>
<proteinExistence type="predicted"/>
<name>A0A1M5FE67_9THEO</name>
<accession>A0A1M5FE67</accession>